<protein>
    <submittedName>
        <fullName evidence="1">Uncharacterized protein</fullName>
    </submittedName>
</protein>
<feature type="non-terminal residue" evidence="1">
    <location>
        <position position="985"/>
    </location>
</feature>
<dbReference type="GO" id="GO:0016423">
    <property type="term" value="F:tRNA (guanine) methyltransferase activity"/>
    <property type="evidence" value="ECO:0007669"/>
    <property type="project" value="TreeGrafter"/>
</dbReference>
<keyword evidence="2" id="KW-1185">Reference proteome</keyword>
<accession>S8D352</accession>
<feature type="non-terminal residue" evidence="1">
    <location>
        <position position="1"/>
    </location>
</feature>
<dbReference type="PANTHER" id="PTHR12029:SF11">
    <property type="entry name" value="METHYLTRANSFERASE TARBP1-RELATED"/>
    <property type="match status" value="1"/>
</dbReference>
<evidence type="ECO:0000313" key="1">
    <source>
        <dbReference type="EMBL" id="EPS74154.1"/>
    </source>
</evidence>
<gene>
    <name evidence="1" type="ORF">M569_00595</name>
</gene>
<comment type="caution">
    <text evidence="1">The sequence shown here is derived from an EMBL/GenBank/DDBJ whole genome shotgun (WGS) entry which is preliminary data.</text>
</comment>
<dbReference type="AlphaFoldDB" id="S8D352"/>
<dbReference type="Proteomes" id="UP000015453">
    <property type="component" value="Unassembled WGS sequence"/>
</dbReference>
<organism evidence="1 2">
    <name type="scientific">Genlisea aurea</name>
    <dbReference type="NCBI Taxonomy" id="192259"/>
    <lineage>
        <taxon>Eukaryota</taxon>
        <taxon>Viridiplantae</taxon>
        <taxon>Streptophyta</taxon>
        <taxon>Embryophyta</taxon>
        <taxon>Tracheophyta</taxon>
        <taxon>Spermatophyta</taxon>
        <taxon>Magnoliopsida</taxon>
        <taxon>eudicotyledons</taxon>
        <taxon>Gunneridae</taxon>
        <taxon>Pentapetalae</taxon>
        <taxon>asterids</taxon>
        <taxon>lamiids</taxon>
        <taxon>Lamiales</taxon>
        <taxon>Lentibulariaceae</taxon>
        <taxon>Genlisea</taxon>
    </lineage>
</organism>
<sequence>DGEWRNSVVAYFSALCYLLKKSGTSSHMHLFVWEVLIPLLKSVSMRDCSLFGEVTSLFLDVIIQTNNWEVLGATIVPYLFKPIASLFGIEDLIYQWNENFTDKVCVDELFDDYQSKLNGRYIWQDSLRFGQHDFSLSVSCNLLTLILNAALLSKIGVVDSVLNFEDACGTKGFVGNLLWDLSNLAIEMLSQGIEYRAAAIRYLLPSICKAFASHCNFDVVTADKKQLLTRMGFHMKIWNCCKILFSLGSSERKDAYDVLSLCLSFSFAADEVVNGSSDLDFDLKADLDFWNEIRRGLLDKESLVRKQSVHILRKTLNLSKQQILNEVSGDGCFGPRMMDKKGRWADEEARSLGVGKIFKQSDLNLGGQYRWESFLFLYEMLEEYGSHLVEAAWNHQMMLLLHSAFTSEDLVLSLDKNHNQHHMGTAIQIFEWLIVLWERGFCHGNPQVRSLIMNSFLTINWEDFEGCEKLVSKDFILGPLIFGLNDPVHHSGFGLKENYTSSTIEAAATFFCKYASFMEESERIPFLVSLSSIAKVHSFGRAGLMCFVKCISSVACGFQKHENLGLEQFRRLISDESIAAHLTTSSANDKADLLDVFRFILECSRQHFNPRYRYQVCERIFLAASLLMDATDVTLETLLHFVSILLHEYTGYGGLLGTAVKAWLRGSNFKLLNPIKEFTLNFIHHQPPNGYNFTYDDEELNAWQSEARRWARVLFLVVNSREHMDPILKIIQGYCSKIFRQKNHIELVPVKFLILVSSLIEELEFIQENTSDWKLRESESHEMVDGMKSSGNLFVFDWFKELIFLLMEELMSFSELSSSIFWMEMPQRVILPDSVRGKLGGPSQRRLPSSLHTSALEAMTSIKILASVWRWCVHFTVNVQTNSAQTFLWKLCWKIIKTAPPTLEVEAEMRIAAYEACAHALQRLVSAFSPLSLDLVVDGNSSLLVQTGVDAPCDTFITAFMHNIDEVIDGGGLARSRQAILMNWK</sequence>
<proteinExistence type="predicted"/>
<dbReference type="GO" id="GO:0030488">
    <property type="term" value="P:tRNA methylation"/>
    <property type="evidence" value="ECO:0007669"/>
    <property type="project" value="TreeGrafter"/>
</dbReference>
<dbReference type="InterPro" id="IPR045330">
    <property type="entry name" value="TRM3/TARBP1"/>
</dbReference>
<dbReference type="OrthoDB" id="241340at2759"/>
<dbReference type="EMBL" id="AUSU01000159">
    <property type="protein sequence ID" value="EPS74154.1"/>
    <property type="molecule type" value="Genomic_DNA"/>
</dbReference>
<dbReference type="PANTHER" id="PTHR12029">
    <property type="entry name" value="RNA METHYLTRANSFERASE"/>
    <property type="match status" value="1"/>
</dbReference>
<evidence type="ECO:0000313" key="2">
    <source>
        <dbReference type="Proteomes" id="UP000015453"/>
    </source>
</evidence>
<reference evidence="1 2" key="1">
    <citation type="journal article" date="2013" name="BMC Genomics">
        <title>The miniature genome of a carnivorous plant Genlisea aurea contains a low number of genes and short non-coding sequences.</title>
        <authorList>
            <person name="Leushkin E.V."/>
            <person name="Sutormin R.A."/>
            <person name="Nabieva E.R."/>
            <person name="Penin A.A."/>
            <person name="Kondrashov A.S."/>
            <person name="Logacheva M.D."/>
        </authorList>
    </citation>
    <scope>NUCLEOTIDE SEQUENCE [LARGE SCALE GENOMIC DNA]</scope>
</reference>
<name>S8D352_9LAMI</name>